<keyword evidence="1" id="KW-0812">Transmembrane</keyword>
<keyword evidence="1" id="KW-0472">Membrane</keyword>
<organism evidence="3 4">
    <name type="scientific">Phytoactinopolyspora halotolerans</name>
    <dbReference type="NCBI Taxonomy" id="1981512"/>
    <lineage>
        <taxon>Bacteria</taxon>
        <taxon>Bacillati</taxon>
        <taxon>Actinomycetota</taxon>
        <taxon>Actinomycetes</taxon>
        <taxon>Jiangellales</taxon>
        <taxon>Jiangellaceae</taxon>
        <taxon>Phytoactinopolyspora</taxon>
    </lineage>
</organism>
<name>A0A6L9SE44_9ACTN</name>
<evidence type="ECO:0000313" key="4">
    <source>
        <dbReference type="Proteomes" id="UP000475214"/>
    </source>
</evidence>
<dbReference type="RefSeq" id="WP_163741676.1">
    <property type="nucleotide sequence ID" value="NZ_JAAGOA010000017.1"/>
</dbReference>
<dbReference type="Proteomes" id="UP000475214">
    <property type="component" value="Unassembled WGS sequence"/>
</dbReference>
<dbReference type="AlphaFoldDB" id="A0A6L9SE44"/>
<gene>
    <name evidence="3" type="ORF">G1H10_21690</name>
</gene>
<dbReference type="InterPro" id="IPR012495">
    <property type="entry name" value="TadE-like_dom"/>
</dbReference>
<accession>A0A6L9SE44</accession>
<sequence>MAVEVVLLAPVLVAVILLIVGFGRYVDRQGDVDAAAREAARAASYERDFASAQAAARQAAIRALPSGLSCAPADLSGSDFSAGGTVNVRVSCRVDFSELGFVGFPGSATLEGRSAAPLDQYRRTS</sequence>
<evidence type="ECO:0000259" key="2">
    <source>
        <dbReference type="Pfam" id="PF07811"/>
    </source>
</evidence>
<evidence type="ECO:0000313" key="3">
    <source>
        <dbReference type="EMBL" id="NEE02782.1"/>
    </source>
</evidence>
<proteinExistence type="predicted"/>
<keyword evidence="4" id="KW-1185">Reference proteome</keyword>
<comment type="caution">
    <text evidence="3">The sequence shown here is derived from an EMBL/GenBank/DDBJ whole genome shotgun (WGS) entry which is preliminary data.</text>
</comment>
<feature type="transmembrane region" description="Helical" evidence="1">
    <location>
        <begin position="6"/>
        <end position="26"/>
    </location>
</feature>
<dbReference type="Pfam" id="PF07811">
    <property type="entry name" value="TadE"/>
    <property type="match status" value="1"/>
</dbReference>
<dbReference type="EMBL" id="JAAGOA010000017">
    <property type="protein sequence ID" value="NEE02782.1"/>
    <property type="molecule type" value="Genomic_DNA"/>
</dbReference>
<protein>
    <submittedName>
        <fullName evidence="3">Pilus assembly protein</fullName>
    </submittedName>
</protein>
<feature type="domain" description="TadE-like" evidence="2">
    <location>
        <begin position="2"/>
        <end position="41"/>
    </location>
</feature>
<reference evidence="3 4" key="1">
    <citation type="submission" date="2020-02" db="EMBL/GenBank/DDBJ databases">
        <authorList>
            <person name="Li X.-J."/>
            <person name="Han X.-M."/>
        </authorList>
    </citation>
    <scope>NUCLEOTIDE SEQUENCE [LARGE SCALE GENOMIC DNA]</scope>
    <source>
        <strain evidence="3 4">CCTCC AB 2017055</strain>
    </source>
</reference>
<keyword evidence="1" id="KW-1133">Transmembrane helix</keyword>
<evidence type="ECO:0000256" key="1">
    <source>
        <dbReference type="SAM" id="Phobius"/>
    </source>
</evidence>